<accession>C8W6V6</accession>
<dbReference type="eggNOG" id="COG2041">
    <property type="taxonomic scope" value="Bacteria"/>
</dbReference>
<dbReference type="KEGG" id="dae:Dtox_3496"/>
<name>C8W6V6_DESAS</name>
<dbReference type="SUPFAM" id="SSF56524">
    <property type="entry name" value="Oxidoreductase molybdopterin-binding domain"/>
    <property type="match status" value="2"/>
</dbReference>
<gene>
    <name evidence="1" type="ordered locus">Dtox_3496</name>
</gene>
<dbReference type="STRING" id="485916.Dtox_3496"/>
<dbReference type="AlphaFoldDB" id="C8W6V6"/>
<dbReference type="InterPro" id="IPR026876">
    <property type="entry name" value="Fn3_assoc_repeat"/>
</dbReference>
<protein>
    <submittedName>
        <fullName evidence="1">Uncharacterized protein</fullName>
    </submittedName>
</protein>
<proteinExistence type="predicted"/>
<dbReference type="RefSeq" id="WP_015758905.1">
    <property type="nucleotide sequence ID" value="NC_013216.1"/>
</dbReference>
<dbReference type="Pfam" id="PF13287">
    <property type="entry name" value="Fn3_assoc"/>
    <property type="match status" value="1"/>
</dbReference>
<dbReference type="Proteomes" id="UP000002217">
    <property type="component" value="Chromosome"/>
</dbReference>
<dbReference type="HOGENOM" id="CLU_488958_0_0_9"/>
<sequence>MKKLSSFLMELLANVAVFCIMLGFLILLAPQVSEAADPVVLTVTGNGVNKTVQFTMADLQALPQETHTYSGYNHWPALKIFKDMTGPTLQSILDRAGLKDNATLLKFRAGGAFAYKDYTKEQLLDTPRYYFPVGEEGDCSDWPPVRSEEGKVSVPTILALNNADGRLCIGQVAPNEPQGGNCAMIEAICTGGTIYVSIESLDKWGTPYTNIPSGTTVVPGTLITLTYPDGTPDDTMIYYTLDGSEPTYGSYIYNISYPDFRPKEMNKPIPVNGDVTIKARLIGWGKSDGDVVTFCYNTGVPACTIQGSGLSQPANYTVEALKSMTPSVVSYQCSEQGQTVALTGKGVLLGTLLDQLNVSSRWGVEFVTTTGEKIEAGSIQELKDQQCMLAYEVNGVEIADVSGDQTIEILRNSSNLVDNRLKHINMINLISIANEITISSVKLLDYTGQLITSVAPGGGYCIEVQYANDINLLQNALLIIQVRSGDEATATTGGVVVGFVALQTEVDIEGGKATVEFTMPGNLTGKAYVDALVWDNSSEQNPLGKDSHDLNFDIKLN</sequence>
<dbReference type="InterPro" id="IPR036374">
    <property type="entry name" value="OxRdtase_Mopterin-bd_sf"/>
</dbReference>
<evidence type="ECO:0000313" key="2">
    <source>
        <dbReference type="Proteomes" id="UP000002217"/>
    </source>
</evidence>
<keyword evidence="2" id="KW-1185">Reference proteome</keyword>
<dbReference type="Gene3D" id="3.90.420.10">
    <property type="entry name" value="Oxidoreductase, molybdopterin-binding domain"/>
    <property type="match status" value="2"/>
</dbReference>
<organism evidence="1 2">
    <name type="scientific">Desulfofarcimen acetoxidans (strain ATCC 49208 / DSM 771 / KCTC 5769 / VKM B-1644 / 5575)</name>
    <name type="common">Desulfotomaculum acetoxidans</name>
    <dbReference type="NCBI Taxonomy" id="485916"/>
    <lineage>
        <taxon>Bacteria</taxon>
        <taxon>Bacillati</taxon>
        <taxon>Bacillota</taxon>
        <taxon>Clostridia</taxon>
        <taxon>Eubacteriales</taxon>
        <taxon>Peptococcaceae</taxon>
        <taxon>Desulfofarcimen</taxon>
    </lineage>
</organism>
<reference evidence="1 2" key="1">
    <citation type="journal article" date="2009" name="Stand. Genomic Sci.">
        <title>Complete genome sequence of Desulfotomaculum acetoxidans type strain (5575).</title>
        <authorList>
            <person name="Spring S."/>
            <person name="Lapidus A."/>
            <person name="Schroder M."/>
            <person name="Gleim D."/>
            <person name="Sims D."/>
            <person name="Meincke L."/>
            <person name="Glavina Del Rio T."/>
            <person name="Tice H."/>
            <person name="Copeland A."/>
            <person name="Cheng J.F."/>
            <person name="Lucas S."/>
            <person name="Chen F."/>
            <person name="Nolan M."/>
            <person name="Bruce D."/>
            <person name="Goodwin L."/>
            <person name="Pitluck S."/>
            <person name="Ivanova N."/>
            <person name="Mavromatis K."/>
            <person name="Mikhailova N."/>
            <person name="Pati A."/>
            <person name="Chen A."/>
            <person name="Palaniappan K."/>
            <person name="Land M."/>
            <person name="Hauser L."/>
            <person name="Chang Y.J."/>
            <person name="Jeffries C.D."/>
            <person name="Chain P."/>
            <person name="Saunders E."/>
            <person name="Brettin T."/>
            <person name="Detter J.C."/>
            <person name="Goker M."/>
            <person name="Bristow J."/>
            <person name="Eisen J.A."/>
            <person name="Markowitz V."/>
            <person name="Hugenholtz P."/>
            <person name="Kyrpides N.C."/>
            <person name="Klenk H.P."/>
            <person name="Han C."/>
        </authorList>
    </citation>
    <scope>NUCLEOTIDE SEQUENCE [LARGE SCALE GENOMIC DNA]</scope>
    <source>
        <strain evidence="2">ATCC 49208 / DSM 771 / VKM B-1644</strain>
    </source>
</reference>
<dbReference type="EMBL" id="CP001720">
    <property type="protein sequence ID" value="ACV64215.1"/>
    <property type="molecule type" value="Genomic_DNA"/>
</dbReference>
<evidence type="ECO:0000313" key="1">
    <source>
        <dbReference type="EMBL" id="ACV64215.1"/>
    </source>
</evidence>